<dbReference type="AlphaFoldDB" id="A0AAD2D4B7"/>
<feature type="region of interest" description="Disordered" evidence="2">
    <location>
        <begin position="1"/>
        <end position="45"/>
    </location>
</feature>
<evidence type="ECO:0000256" key="2">
    <source>
        <dbReference type="SAM" id="MobiDB-lite"/>
    </source>
</evidence>
<evidence type="ECO:0000313" key="5">
    <source>
        <dbReference type="Proteomes" id="UP001295684"/>
    </source>
</evidence>
<dbReference type="GO" id="GO:0045505">
    <property type="term" value="F:dynein intermediate chain binding"/>
    <property type="evidence" value="ECO:0007669"/>
    <property type="project" value="TreeGrafter"/>
</dbReference>
<dbReference type="Pfam" id="PF18201">
    <property type="entry name" value="PIH1_CS"/>
    <property type="match status" value="1"/>
</dbReference>
<name>A0AAD2D4B7_EUPCR</name>
<dbReference type="GO" id="GO:0070286">
    <property type="term" value="P:axonemal dynein complex assembly"/>
    <property type="evidence" value="ECO:0007669"/>
    <property type="project" value="InterPro"/>
</dbReference>
<gene>
    <name evidence="4" type="ORF">ECRASSUSDP1_LOCUS22035</name>
</gene>
<reference evidence="4" key="1">
    <citation type="submission" date="2023-07" db="EMBL/GenBank/DDBJ databases">
        <authorList>
            <consortium name="AG Swart"/>
            <person name="Singh M."/>
            <person name="Singh A."/>
            <person name="Seah K."/>
            <person name="Emmerich C."/>
        </authorList>
    </citation>
    <scope>NUCLEOTIDE SEQUENCE</scope>
    <source>
        <strain evidence="4">DP1</strain>
    </source>
</reference>
<dbReference type="PANTHER" id="PTHR21083">
    <property type="entry name" value="TWISTER"/>
    <property type="match status" value="1"/>
</dbReference>
<dbReference type="InterPro" id="IPR041442">
    <property type="entry name" value="PIH1D1/2/3_CS-like"/>
</dbReference>
<proteinExistence type="inferred from homology"/>
<protein>
    <recommendedName>
        <fullName evidence="3">PIH1D1/2/3 CS-like domain-containing protein</fullName>
    </recommendedName>
</protein>
<dbReference type="InterPro" id="IPR026697">
    <property type="entry name" value="DNAAF6"/>
</dbReference>
<organism evidence="4 5">
    <name type="scientific">Euplotes crassus</name>
    <dbReference type="NCBI Taxonomy" id="5936"/>
    <lineage>
        <taxon>Eukaryota</taxon>
        <taxon>Sar</taxon>
        <taxon>Alveolata</taxon>
        <taxon>Ciliophora</taxon>
        <taxon>Intramacronucleata</taxon>
        <taxon>Spirotrichea</taxon>
        <taxon>Hypotrichia</taxon>
        <taxon>Euplotida</taxon>
        <taxon>Euplotidae</taxon>
        <taxon>Moneuplotes</taxon>
    </lineage>
</organism>
<comment type="caution">
    <text evidence="4">The sequence shown here is derived from an EMBL/GenBank/DDBJ whole genome shotgun (WGS) entry which is preliminary data.</text>
</comment>
<evidence type="ECO:0000256" key="1">
    <source>
        <dbReference type="ARBA" id="ARBA00008511"/>
    </source>
</evidence>
<dbReference type="InterPro" id="IPR008978">
    <property type="entry name" value="HSP20-like_chaperone"/>
</dbReference>
<dbReference type="SUPFAM" id="SSF49764">
    <property type="entry name" value="HSP20-like chaperones"/>
    <property type="match status" value="1"/>
</dbReference>
<comment type="similarity">
    <text evidence="1">Belongs to the PIH1 family.</text>
</comment>
<evidence type="ECO:0000259" key="3">
    <source>
        <dbReference type="Pfam" id="PF18201"/>
    </source>
</evidence>
<dbReference type="GO" id="GO:0005737">
    <property type="term" value="C:cytoplasm"/>
    <property type="evidence" value="ECO:0007669"/>
    <property type="project" value="TreeGrafter"/>
</dbReference>
<keyword evidence="5" id="KW-1185">Reference proteome</keyword>
<dbReference type="PANTHER" id="PTHR21083:SF0">
    <property type="entry name" value="DYNEIN AXONEMAL ASSEMBLY FACTOR 6"/>
    <property type="match status" value="1"/>
</dbReference>
<accession>A0AAD2D4B7</accession>
<dbReference type="Proteomes" id="UP001295684">
    <property type="component" value="Unassembled WGS sequence"/>
</dbReference>
<dbReference type="GO" id="GO:0051087">
    <property type="term" value="F:protein-folding chaperone binding"/>
    <property type="evidence" value="ECO:0007669"/>
    <property type="project" value="InterPro"/>
</dbReference>
<feature type="domain" description="PIH1D1/2/3 CS-like" evidence="3">
    <location>
        <begin position="102"/>
        <end position="199"/>
    </location>
</feature>
<sequence length="217" mass="24497">MDFGVGGMESLANLLGADREEEPEHQFGSALNPGTLDGKKKEELAKPRAKIEVKVNNRDAKGGIKEELIDESVKDEARNKERDIWTDQEVNLQSEDMPDDRAEPHYEVLHKQNVGTEDVFLGLSEKDPSSNCSDGLLMKIHLPGCKLKDIDCDVKEQSVHVQSQFHVLNHILPYPVDKENGKAQWEQKSETLRLTLPIKKKEMVEALMDSMHQNMGI</sequence>
<dbReference type="EMBL" id="CAMPGE010022563">
    <property type="protein sequence ID" value="CAI2380599.1"/>
    <property type="molecule type" value="Genomic_DNA"/>
</dbReference>
<evidence type="ECO:0000313" key="4">
    <source>
        <dbReference type="EMBL" id="CAI2380599.1"/>
    </source>
</evidence>
<dbReference type="CDD" id="cd00298">
    <property type="entry name" value="ACD_sHsps_p23-like"/>
    <property type="match status" value="1"/>
</dbReference>